<dbReference type="EMBL" id="SRHY01000049">
    <property type="protein sequence ID" value="TFJ91514.1"/>
    <property type="molecule type" value="Genomic_DNA"/>
</dbReference>
<evidence type="ECO:0000313" key="7">
    <source>
        <dbReference type="Proteomes" id="UP000298484"/>
    </source>
</evidence>
<dbReference type="RefSeq" id="WP_135111397.1">
    <property type="nucleotide sequence ID" value="NZ_SRHY01000049.1"/>
</dbReference>
<feature type="compositionally biased region" description="Basic and acidic residues" evidence="4">
    <location>
        <begin position="643"/>
        <end position="654"/>
    </location>
</feature>
<dbReference type="AlphaFoldDB" id="A0A4Y9AAW6"/>
<evidence type="ECO:0000259" key="5">
    <source>
        <dbReference type="Pfam" id="PF03389"/>
    </source>
</evidence>
<evidence type="ECO:0000313" key="6">
    <source>
        <dbReference type="EMBL" id="TFJ91514.1"/>
    </source>
</evidence>
<feature type="domain" description="MobA/MobL protein" evidence="5">
    <location>
        <begin position="17"/>
        <end position="241"/>
    </location>
</feature>
<comment type="similarity">
    <text evidence="1">Belongs to the MobA/MobL family.</text>
</comment>
<feature type="region of interest" description="Disordered" evidence="4">
    <location>
        <begin position="608"/>
        <end position="674"/>
    </location>
</feature>
<reference evidence="6 7" key="1">
    <citation type="submission" date="2019-03" db="EMBL/GenBank/DDBJ databases">
        <title>Genome sequence of Lentibacillus salicampi ATCC BAA-719.</title>
        <authorList>
            <person name="Maclea K.S."/>
            <person name="Simoes Junior M."/>
        </authorList>
    </citation>
    <scope>NUCLEOTIDE SEQUENCE [LARGE SCALE GENOMIC DNA]</scope>
    <source>
        <strain evidence="6 7">ATCC BAA-719</strain>
    </source>
</reference>
<dbReference type="NCBIfam" id="NF041496">
    <property type="entry name" value="MobQ"/>
    <property type="match status" value="1"/>
</dbReference>
<sequence length="674" mass="79182">MSTYYCSVNVISRGKGQSAVASASYRSGEPLYSELDMEMKSYKKRTVQPETFIEAPDNAPEWVYNRERLWNEVEWYENKSVSRLAREVRLALPIELDNNQQHQLLEEYVKENFADRGMVADVSIHRDVAHNPHAHVLLTTRPFKENGEWGNKQKREYIKDENGDYVLNKNGKKKFKKVELTDWDYKKTTVEWRKNLAEKINQYYKDNGINEKVSHESYEKQGLDKIPKHRLNRTEYQTEKRLKEDAAINGLEYKPRTYFAKLNEEIEEANSEIELLNKKVAHLSNYRENVKKQTVEELESIRDKISLSENDWKSLKIVAKRTNGFVDITNAKETLDRLDYWKQKIMNEKHEIVAMGKTLEKAKLVYKDNPKDVLMYGFIPNKFKQQYREKMNEYESKIDDYNTKVRAYNEVSKHSKRAFEIQKVFTNEEFKYLYPNFAGSLDDNDKAMELKNAYIENFKQGGQLLSNDIPEVDRMEYTDSHVQANKVLQEWKETNHSLLILERTKAKHQREYGEQYRDWDAEKVFNKSLKFTNTKEQIQAKENEKDNLSVKIDRELKTIYPAITDNTLSKMPSQSKARVLEIYVKGESTGEFSKDVAKVKKDIKTDLQKDAESNMQHDTADSSSKGNAGDLFSSIINNAQHEGSNKHDELERQRQKAKKSKVRKHRLDIGENEL</sequence>
<feature type="coiled-coil region" evidence="3">
    <location>
        <begin position="259"/>
        <end position="311"/>
    </location>
</feature>
<evidence type="ECO:0000256" key="2">
    <source>
        <dbReference type="ARBA" id="ARBA00022971"/>
    </source>
</evidence>
<dbReference type="Proteomes" id="UP000298484">
    <property type="component" value="Unassembled WGS sequence"/>
</dbReference>
<protein>
    <submittedName>
        <fullName evidence="6">Conjugal transfer protein TraA</fullName>
    </submittedName>
</protein>
<comment type="caution">
    <text evidence="6">The sequence shown here is derived from an EMBL/GenBank/DDBJ whole genome shotgun (WGS) entry which is preliminary data.</text>
</comment>
<feature type="coiled-coil region" evidence="3">
    <location>
        <begin position="531"/>
        <end position="558"/>
    </location>
</feature>
<dbReference type="Gene3D" id="3.30.930.30">
    <property type="match status" value="1"/>
</dbReference>
<feature type="compositionally biased region" description="Basic residues" evidence="4">
    <location>
        <begin position="655"/>
        <end position="666"/>
    </location>
</feature>
<feature type="coiled-coil region" evidence="3">
    <location>
        <begin position="384"/>
        <end position="411"/>
    </location>
</feature>
<keyword evidence="7" id="KW-1185">Reference proteome</keyword>
<evidence type="ECO:0000256" key="4">
    <source>
        <dbReference type="SAM" id="MobiDB-lite"/>
    </source>
</evidence>
<dbReference type="InterPro" id="IPR005053">
    <property type="entry name" value="MobA_MobL"/>
</dbReference>
<keyword evidence="2" id="KW-0184">Conjugation</keyword>
<organism evidence="6 7">
    <name type="scientific">Lentibacillus salicampi</name>
    <dbReference type="NCBI Taxonomy" id="175306"/>
    <lineage>
        <taxon>Bacteria</taxon>
        <taxon>Bacillati</taxon>
        <taxon>Bacillota</taxon>
        <taxon>Bacilli</taxon>
        <taxon>Bacillales</taxon>
        <taxon>Bacillaceae</taxon>
        <taxon>Lentibacillus</taxon>
    </lineage>
</organism>
<name>A0A4Y9AAW6_9BACI</name>
<dbReference type="OrthoDB" id="1826980at2"/>
<keyword evidence="3" id="KW-0175">Coiled coil</keyword>
<evidence type="ECO:0000256" key="1">
    <source>
        <dbReference type="ARBA" id="ARBA00010873"/>
    </source>
</evidence>
<dbReference type="Pfam" id="PF03389">
    <property type="entry name" value="MobA_MobL"/>
    <property type="match status" value="1"/>
</dbReference>
<evidence type="ECO:0000256" key="3">
    <source>
        <dbReference type="SAM" id="Coils"/>
    </source>
</evidence>
<accession>A0A4Y9AAW6</accession>
<feature type="compositionally biased region" description="Polar residues" evidence="4">
    <location>
        <begin position="613"/>
        <end position="626"/>
    </location>
</feature>
<gene>
    <name evidence="6" type="ORF">E4U82_17155</name>
</gene>
<proteinExistence type="inferred from homology"/>